<reference evidence="2 3" key="1">
    <citation type="submission" date="2014-12" db="EMBL/GenBank/DDBJ databases">
        <title>Whole genome sequencing of Sphingobium xenophagum OW59.</title>
        <authorList>
            <person name="Ohta Y."/>
            <person name="Nishi S."/>
            <person name="Hatada Y."/>
        </authorList>
    </citation>
    <scope>NUCLEOTIDE SEQUENCE [LARGE SCALE GENOMIC DNA]</scope>
    <source>
        <strain evidence="2 3">OW59</strain>
    </source>
</reference>
<dbReference type="Pfam" id="PF12276">
    <property type="entry name" value="DUF3617"/>
    <property type="match status" value="1"/>
</dbReference>
<dbReference type="EMBL" id="BBQY01000022">
    <property type="protein sequence ID" value="GBH31912.1"/>
    <property type="molecule type" value="Genomic_DNA"/>
</dbReference>
<organism evidence="2 3">
    <name type="scientific">Sphingobium xenophagum</name>
    <dbReference type="NCBI Taxonomy" id="121428"/>
    <lineage>
        <taxon>Bacteria</taxon>
        <taxon>Pseudomonadati</taxon>
        <taxon>Pseudomonadota</taxon>
        <taxon>Alphaproteobacteria</taxon>
        <taxon>Sphingomonadales</taxon>
        <taxon>Sphingomonadaceae</taxon>
        <taxon>Sphingobium</taxon>
    </lineage>
</organism>
<dbReference type="PROSITE" id="PS51257">
    <property type="entry name" value="PROKAR_LIPOPROTEIN"/>
    <property type="match status" value="1"/>
</dbReference>
<protein>
    <recommendedName>
        <fullName evidence="4">DUF3617 domain-containing protein</fullName>
    </recommendedName>
</protein>
<evidence type="ECO:0000313" key="2">
    <source>
        <dbReference type="EMBL" id="GBH31912.1"/>
    </source>
</evidence>
<proteinExistence type="predicted"/>
<keyword evidence="3" id="KW-1185">Reference proteome</keyword>
<gene>
    <name evidence="2" type="ORF">MBESOW_P3173</name>
</gene>
<accession>A0A401J5H7</accession>
<dbReference type="InterPro" id="IPR022061">
    <property type="entry name" value="DUF3617"/>
</dbReference>
<feature type="chain" id="PRO_5019171505" description="DUF3617 domain-containing protein" evidence="1">
    <location>
        <begin position="17"/>
        <end position="185"/>
    </location>
</feature>
<feature type="signal peptide" evidence="1">
    <location>
        <begin position="1"/>
        <end position="16"/>
    </location>
</feature>
<name>A0A401J5H7_SPHXE</name>
<comment type="caution">
    <text evidence="2">The sequence shown here is derived from an EMBL/GenBank/DDBJ whole genome shotgun (WGS) entry which is preliminary data.</text>
</comment>
<evidence type="ECO:0000256" key="1">
    <source>
        <dbReference type="SAM" id="SignalP"/>
    </source>
</evidence>
<evidence type="ECO:0008006" key="4">
    <source>
        <dbReference type="Google" id="ProtNLM"/>
    </source>
</evidence>
<dbReference type="Proteomes" id="UP000290975">
    <property type="component" value="Unassembled WGS sequence"/>
</dbReference>
<keyword evidence="1" id="KW-0732">Signal</keyword>
<dbReference type="AlphaFoldDB" id="A0A401J5H7"/>
<sequence length="185" mass="19256">MIRAVFAAATMTLLLAACGDKPGDAPANGGASMTKEEVKAAVDKVQLKAGQWEGRFTVQDIDLSNMPGAPAGMKDQMKSMMSQTSLKYCVTPEEAANPSGEMFSGQENKDCTYQGFAVSGGSVKGQVSCKADGGTMQASMSGTYGQEAYSMDMDMKMAGGPNGAAMAMKARSEGKWIGPDCTKAE</sequence>
<evidence type="ECO:0000313" key="3">
    <source>
        <dbReference type="Proteomes" id="UP000290975"/>
    </source>
</evidence>